<comment type="caution">
    <text evidence="2">The sequence shown here is derived from an EMBL/GenBank/DDBJ whole genome shotgun (WGS) entry which is preliminary data.</text>
</comment>
<dbReference type="OrthoDB" id="692152at2759"/>
<name>A0A6G1EDM8_9ORYZ</name>
<keyword evidence="1" id="KW-0812">Transmembrane</keyword>
<keyword evidence="3" id="KW-1185">Reference proteome</keyword>
<gene>
    <name evidence="2" type="ORF">E2562_003426</name>
</gene>
<evidence type="ECO:0000313" key="2">
    <source>
        <dbReference type="EMBL" id="KAF0923215.1"/>
    </source>
</evidence>
<reference evidence="2 3" key="1">
    <citation type="submission" date="2019-11" db="EMBL/GenBank/DDBJ databases">
        <title>Whole genome sequence of Oryza granulata.</title>
        <authorList>
            <person name="Li W."/>
        </authorList>
    </citation>
    <scope>NUCLEOTIDE SEQUENCE [LARGE SCALE GENOMIC DNA]</scope>
    <source>
        <strain evidence="3">cv. Menghai</strain>
        <tissue evidence="2">Leaf</tissue>
    </source>
</reference>
<keyword evidence="1" id="KW-0472">Membrane</keyword>
<feature type="non-terminal residue" evidence="2">
    <location>
        <position position="241"/>
    </location>
</feature>
<proteinExistence type="predicted"/>
<sequence>MASPVADAGLSLAAAARVCASPWSTSSGRPPCARVLATRTAPPRRPLLRSSARARVPSCVAGNEHSHSSVGVERLASWGMSDEEIAELRSSMPSWWLSIEEILEYDATDSSPAALRERFVRESKEAVAALKGAAAGVVRPLRELARDLRTLESVFHVEEFQIGMPFGAAMTCLGLWQLWTVAPAVCLDVALAYAFYKLSVMAADLRRQGFSADLIIRLKFVITIVMVAKDIDKKIIPLDYI</sequence>
<keyword evidence="1" id="KW-1133">Transmembrane helix</keyword>
<accession>A0A6G1EDM8</accession>
<protein>
    <submittedName>
        <fullName evidence="2">Uncharacterized protein</fullName>
    </submittedName>
</protein>
<organism evidence="2 3">
    <name type="scientific">Oryza meyeriana var. granulata</name>
    <dbReference type="NCBI Taxonomy" id="110450"/>
    <lineage>
        <taxon>Eukaryota</taxon>
        <taxon>Viridiplantae</taxon>
        <taxon>Streptophyta</taxon>
        <taxon>Embryophyta</taxon>
        <taxon>Tracheophyta</taxon>
        <taxon>Spermatophyta</taxon>
        <taxon>Magnoliopsida</taxon>
        <taxon>Liliopsida</taxon>
        <taxon>Poales</taxon>
        <taxon>Poaceae</taxon>
        <taxon>BOP clade</taxon>
        <taxon>Oryzoideae</taxon>
        <taxon>Oryzeae</taxon>
        <taxon>Oryzinae</taxon>
        <taxon>Oryza</taxon>
        <taxon>Oryza meyeriana</taxon>
    </lineage>
</organism>
<dbReference type="AlphaFoldDB" id="A0A6G1EDM8"/>
<evidence type="ECO:0000256" key="1">
    <source>
        <dbReference type="SAM" id="Phobius"/>
    </source>
</evidence>
<dbReference type="Proteomes" id="UP000479710">
    <property type="component" value="Unassembled WGS sequence"/>
</dbReference>
<feature type="transmembrane region" description="Helical" evidence="1">
    <location>
        <begin position="176"/>
        <end position="196"/>
    </location>
</feature>
<dbReference type="EMBL" id="SPHZ02000003">
    <property type="protein sequence ID" value="KAF0923215.1"/>
    <property type="molecule type" value="Genomic_DNA"/>
</dbReference>
<evidence type="ECO:0000313" key="3">
    <source>
        <dbReference type="Proteomes" id="UP000479710"/>
    </source>
</evidence>